<name>A0A0S7EI81_9TELE</name>
<protein>
    <submittedName>
        <fullName evidence="1">PPUP9740</fullName>
    </submittedName>
</protein>
<dbReference type="EMBL" id="GBYX01476886">
    <property type="protein sequence ID" value="JAO04791.1"/>
    <property type="molecule type" value="Transcribed_RNA"/>
</dbReference>
<sequence length="117" mass="12713">SHDPVLFRGSGPSDLGSDANDILSACRSGTITQPAYAMRRTAAACWTCESEPEPGPGSEPVLVRSLQDVGIFCFTFEIKLYILGYFTNIIPIVFSGDDLFSAYNLNNLGKRDDFGLI</sequence>
<accession>A0A0S7EI81</accession>
<feature type="non-terminal residue" evidence="1">
    <location>
        <position position="1"/>
    </location>
</feature>
<gene>
    <name evidence="1" type="primary">PPUP9740</name>
</gene>
<dbReference type="AlphaFoldDB" id="A0A0S7EI81"/>
<organism evidence="1">
    <name type="scientific">Poeciliopsis prolifica</name>
    <name type="common">blackstripe livebearer</name>
    <dbReference type="NCBI Taxonomy" id="188132"/>
    <lineage>
        <taxon>Eukaryota</taxon>
        <taxon>Metazoa</taxon>
        <taxon>Chordata</taxon>
        <taxon>Craniata</taxon>
        <taxon>Vertebrata</taxon>
        <taxon>Euteleostomi</taxon>
        <taxon>Actinopterygii</taxon>
        <taxon>Neopterygii</taxon>
        <taxon>Teleostei</taxon>
        <taxon>Neoteleostei</taxon>
        <taxon>Acanthomorphata</taxon>
        <taxon>Ovalentaria</taxon>
        <taxon>Atherinomorphae</taxon>
        <taxon>Cyprinodontiformes</taxon>
        <taxon>Poeciliidae</taxon>
        <taxon>Poeciliinae</taxon>
        <taxon>Poeciliopsis</taxon>
    </lineage>
</organism>
<reference evidence="1" key="1">
    <citation type="submission" date="2014-12" db="EMBL/GenBank/DDBJ databases">
        <title>Parallel Evolution in Life History Adaptation Evident in the Tissue-Specific Poeciliopsis prolifica transcriptome.</title>
        <authorList>
            <person name="Jue N.K."/>
            <person name="Foley R.J."/>
            <person name="Obergfell C."/>
            <person name="Reznick D.N."/>
            <person name="O'Neill R.J."/>
            <person name="O'Neill M.J."/>
        </authorList>
    </citation>
    <scope>NUCLEOTIDE SEQUENCE</scope>
</reference>
<evidence type="ECO:0000313" key="1">
    <source>
        <dbReference type="EMBL" id="JAO04791.1"/>
    </source>
</evidence>
<proteinExistence type="predicted"/>